<protein>
    <submittedName>
        <fullName evidence="2">Uncharacterized protein</fullName>
    </submittedName>
</protein>
<feature type="transmembrane region" description="Helical" evidence="1">
    <location>
        <begin position="323"/>
        <end position="348"/>
    </location>
</feature>
<keyword evidence="1" id="KW-0472">Membrane</keyword>
<keyword evidence="3" id="KW-1185">Reference proteome</keyword>
<dbReference type="Proteomes" id="UP001166286">
    <property type="component" value="Unassembled WGS sequence"/>
</dbReference>
<keyword evidence="1" id="KW-1133">Transmembrane helix</keyword>
<proteinExistence type="predicted"/>
<name>A0AA39QVI7_9LECA</name>
<comment type="caution">
    <text evidence="2">The sequence shown here is derived from an EMBL/GenBank/DDBJ whole genome shotgun (WGS) entry which is preliminary data.</text>
</comment>
<evidence type="ECO:0000313" key="3">
    <source>
        <dbReference type="Proteomes" id="UP001166286"/>
    </source>
</evidence>
<dbReference type="AlphaFoldDB" id="A0AA39QVI7"/>
<feature type="transmembrane region" description="Helical" evidence="1">
    <location>
        <begin position="296"/>
        <end position="317"/>
    </location>
</feature>
<reference evidence="2" key="1">
    <citation type="submission" date="2023-03" db="EMBL/GenBank/DDBJ databases">
        <title>Complete genome of Cladonia borealis.</title>
        <authorList>
            <person name="Park H."/>
        </authorList>
    </citation>
    <scope>NUCLEOTIDE SEQUENCE</scope>
    <source>
        <strain evidence="2">ANT050790</strain>
    </source>
</reference>
<accession>A0AA39QVI7</accession>
<sequence length="357" mass="40161">MARSFELLNWSNVTAKASPQSQLSDKSRKWLTMLARIKFQIEDAALEASRYQARDRKIPVNELFGERIQDFEAWATATNERSTRNRSVAEEEAWDFILRSDGLWIWRIVCNTLASDMSKTTNIGSFFLVQTRASIFIQLGRELSETAYQFDYADTQKLWEIFAAVQIQLRLLDNFTLVYRAKYGQAHEQDMTHSWGYKLQERVSVAEKANEIHRSGPSRSPSQLLQDNLILQTVVGLVILSCIYPLVLAIQRSPSTAGSASDADFWSQIISSIVGLAGFFTMLLPIYRETAAKEWIGTWILTVLGCISAIIAIAIYPTASVTGAVFCSYLAASCQLLVLLQVSLIAGFKRDDRAKAD</sequence>
<gene>
    <name evidence="2" type="ORF">JMJ35_007401</name>
</gene>
<dbReference type="EMBL" id="JAFEKC020000017">
    <property type="protein sequence ID" value="KAK0510007.1"/>
    <property type="molecule type" value="Genomic_DNA"/>
</dbReference>
<feature type="transmembrane region" description="Helical" evidence="1">
    <location>
        <begin position="229"/>
        <end position="250"/>
    </location>
</feature>
<evidence type="ECO:0000256" key="1">
    <source>
        <dbReference type="SAM" id="Phobius"/>
    </source>
</evidence>
<evidence type="ECO:0000313" key="2">
    <source>
        <dbReference type="EMBL" id="KAK0510007.1"/>
    </source>
</evidence>
<feature type="transmembrane region" description="Helical" evidence="1">
    <location>
        <begin position="265"/>
        <end position="284"/>
    </location>
</feature>
<keyword evidence="1" id="KW-0812">Transmembrane</keyword>
<organism evidence="2 3">
    <name type="scientific">Cladonia borealis</name>
    <dbReference type="NCBI Taxonomy" id="184061"/>
    <lineage>
        <taxon>Eukaryota</taxon>
        <taxon>Fungi</taxon>
        <taxon>Dikarya</taxon>
        <taxon>Ascomycota</taxon>
        <taxon>Pezizomycotina</taxon>
        <taxon>Lecanoromycetes</taxon>
        <taxon>OSLEUM clade</taxon>
        <taxon>Lecanoromycetidae</taxon>
        <taxon>Lecanorales</taxon>
        <taxon>Lecanorineae</taxon>
        <taxon>Cladoniaceae</taxon>
        <taxon>Cladonia</taxon>
    </lineage>
</organism>